<dbReference type="EC" id="6.3.3.1" evidence="4 15"/>
<dbReference type="SUPFAM" id="SSF55326">
    <property type="entry name" value="PurM N-terminal domain-like"/>
    <property type="match status" value="1"/>
</dbReference>
<dbReference type="CDD" id="cd02196">
    <property type="entry name" value="PurM"/>
    <property type="match status" value="1"/>
</dbReference>
<evidence type="ECO:0000256" key="9">
    <source>
        <dbReference type="ARBA" id="ARBA00022755"/>
    </source>
</evidence>
<dbReference type="PANTHER" id="PTHR10520:SF12">
    <property type="entry name" value="TRIFUNCTIONAL PURINE BIOSYNTHETIC PROTEIN ADENOSINE-3"/>
    <property type="match status" value="1"/>
</dbReference>
<evidence type="ECO:0000256" key="1">
    <source>
        <dbReference type="ARBA" id="ARBA00004496"/>
    </source>
</evidence>
<evidence type="ECO:0000256" key="15">
    <source>
        <dbReference type="HAMAP-Rule" id="MF_00741"/>
    </source>
</evidence>
<dbReference type="RefSeq" id="WP_016171747.1">
    <property type="nucleotide sequence ID" value="NZ_ASWK01000001.1"/>
</dbReference>
<comment type="subcellular location">
    <subcellularLocation>
        <location evidence="1 15">Cytoplasm</location>
    </subcellularLocation>
</comment>
<organism evidence="18 19">
    <name type="scientific">Enterococcus dispar ATCC 51266</name>
    <dbReference type="NCBI Taxonomy" id="1139219"/>
    <lineage>
        <taxon>Bacteria</taxon>
        <taxon>Bacillati</taxon>
        <taxon>Bacillota</taxon>
        <taxon>Bacilli</taxon>
        <taxon>Lactobacillales</taxon>
        <taxon>Enterococcaceae</taxon>
        <taxon>Enterococcus</taxon>
    </lineage>
</organism>
<evidence type="ECO:0000256" key="7">
    <source>
        <dbReference type="ARBA" id="ARBA00022598"/>
    </source>
</evidence>
<dbReference type="GO" id="GO:0004641">
    <property type="term" value="F:phosphoribosylformylglycinamidine cyclo-ligase activity"/>
    <property type="evidence" value="ECO:0007669"/>
    <property type="project" value="UniProtKB-UniRule"/>
</dbReference>
<dbReference type="InterPro" id="IPR036676">
    <property type="entry name" value="PurM-like_C_sf"/>
</dbReference>
<evidence type="ECO:0000256" key="5">
    <source>
        <dbReference type="ARBA" id="ARBA00020367"/>
    </source>
</evidence>
<protein>
    <recommendedName>
        <fullName evidence="5 15">Phosphoribosylformylglycinamidine cyclo-ligase</fullName>
        <ecNumber evidence="4 15">6.3.3.1</ecNumber>
    </recommendedName>
    <alternativeName>
        <fullName evidence="12 15">AIR synthase</fullName>
    </alternativeName>
    <alternativeName>
        <fullName evidence="13 15">AIRS</fullName>
    </alternativeName>
    <alternativeName>
        <fullName evidence="11 15">Phosphoribosyl-aminoimidazole synthetase</fullName>
    </alternativeName>
</protein>
<dbReference type="OrthoDB" id="9802507at2"/>
<gene>
    <name evidence="15" type="primary">purM</name>
    <name evidence="18" type="ORF">OMK_00542</name>
</gene>
<dbReference type="Pfam" id="PF00586">
    <property type="entry name" value="AIRS"/>
    <property type="match status" value="1"/>
</dbReference>
<dbReference type="GO" id="GO:0006189">
    <property type="term" value="P:'de novo' IMP biosynthetic process"/>
    <property type="evidence" value="ECO:0007669"/>
    <property type="project" value="UniProtKB-UniRule"/>
</dbReference>
<evidence type="ECO:0000256" key="8">
    <source>
        <dbReference type="ARBA" id="ARBA00022741"/>
    </source>
</evidence>
<keyword evidence="9 15" id="KW-0658">Purine biosynthesis</keyword>
<keyword evidence="10 15" id="KW-0067">ATP-binding</keyword>
<evidence type="ECO:0000256" key="13">
    <source>
        <dbReference type="ARBA" id="ARBA00033093"/>
    </source>
</evidence>
<name>S0KST2_9ENTE</name>
<accession>S0KST2</accession>
<comment type="similarity">
    <text evidence="3 15">Belongs to the AIR synthase family.</text>
</comment>
<proteinExistence type="inferred from homology"/>
<comment type="caution">
    <text evidence="18">The sequence shown here is derived from an EMBL/GenBank/DDBJ whole genome shotgun (WGS) entry which is preliminary data.</text>
</comment>
<keyword evidence="6 15" id="KW-0963">Cytoplasm</keyword>
<dbReference type="STRING" id="44009.RV01_GL000327"/>
<dbReference type="PANTHER" id="PTHR10520">
    <property type="entry name" value="TRIFUNCTIONAL PURINE BIOSYNTHETIC PROTEIN ADENOSINE-3-RELATED"/>
    <property type="match status" value="1"/>
</dbReference>
<evidence type="ECO:0000259" key="17">
    <source>
        <dbReference type="Pfam" id="PF02769"/>
    </source>
</evidence>
<evidence type="ECO:0000313" key="18">
    <source>
        <dbReference type="EMBL" id="EOT43188.1"/>
    </source>
</evidence>
<dbReference type="FunFam" id="3.90.650.10:FF:000011">
    <property type="entry name" value="Phosphoribosylformylglycinamidine cyclo-ligase"/>
    <property type="match status" value="1"/>
</dbReference>
<keyword evidence="8 15" id="KW-0547">Nucleotide-binding</keyword>
<dbReference type="FunFam" id="3.30.1330.10:FF:000001">
    <property type="entry name" value="Phosphoribosylformylglycinamidine cyclo-ligase"/>
    <property type="match status" value="1"/>
</dbReference>
<dbReference type="UniPathway" id="UPA00074">
    <property type="reaction ID" value="UER00129"/>
</dbReference>
<evidence type="ECO:0000256" key="11">
    <source>
        <dbReference type="ARBA" id="ARBA00031908"/>
    </source>
</evidence>
<dbReference type="GO" id="GO:0004637">
    <property type="term" value="F:phosphoribosylamine-glycine ligase activity"/>
    <property type="evidence" value="ECO:0007669"/>
    <property type="project" value="TreeGrafter"/>
</dbReference>
<dbReference type="eggNOG" id="COG0150">
    <property type="taxonomic scope" value="Bacteria"/>
</dbReference>
<dbReference type="InterPro" id="IPR036921">
    <property type="entry name" value="PurM-like_N_sf"/>
</dbReference>
<dbReference type="Gene3D" id="3.30.1330.10">
    <property type="entry name" value="PurM-like, N-terminal domain"/>
    <property type="match status" value="1"/>
</dbReference>
<feature type="domain" description="PurM-like C-terminal" evidence="17">
    <location>
        <begin position="173"/>
        <end position="337"/>
    </location>
</feature>
<dbReference type="HOGENOM" id="CLU_047116_0_0_9"/>
<feature type="domain" description="PurM-like N-terminal" evidence="16">
    <location>
        <begin position="56"/>
        <end position="161"/>
    </location>
</feature>
<dbReference type="GO" id="GO:0005829">
    <property type="term" value="C:cytosol"/>
    <property type="evidence" value="ECO:0007669"/>
    <property type="project" value="TreeGrafter"/>
</dbReference>
<dbReference type="GO" id="GO:0046084">
    <property type="term" value="P:adenine biosynthetic process"/>
    <property type="evidence" value="ECO:0007669"/>
    <property type="project" value="TreeGrafter"/>
</dbReference>
<dbReference type="HAMAP" id="MF_00741">
    <property type="entry name" value="AIRS"/>
    <property type="match status" value="1"/>
</dbReference>
<keyword evidence="7 15" id="KW-0436">Ligase</keyword>
<comment type="catalytic activity">
    <reaction evidence="14 15">
        <text>2-formamido-N(1)-(5-O-phospho-beta-D-ribosyl)acetamidine + ATP = 5-amino-1-(5-phospho-beta-D-ribosyl)imidazole + ADP + phosphate + H(+)</text>
        <dbReference type="Rhea" id="RHEA:23032"/>
        <dbReference type="ChEBI" id="CHEBI:15378"/>
        <dbReference type="ChEBI" id="CHEBI:30616"/>
        <dbReference type="ChEBI" id="CHEBI:43474"/>
        <dbReference type="ChEBI" id="CHEBI:137981"/>
        <dbReference type="ChEBI" id="CHEBI:147287"/>
        <dbReference type="ChEBI" id="CHEBI:456216"/>
        <dbReference type="EC" id="6.3.3.1"/>
    </reaction>
</comment>
<dbReference type="Pfam" id="PF02769">
    <property type="entry name" value="AIRS_C"/>
    <property type="match status" value="1"/>
</dbReference>
<evidence type="ECO:0000256" key="2">
    <source>
        <dbReference type="ARBA" id="ARBA00004686"/>
    </source>
</evidence>
<dbReference type="Gene3D" id="3.90.650.10">
    <property type="entry name" value="PurM-like C-terminal domain"/>
    <property type="match status" value="1"/>
</dbReference>
<evidence type="ECO:0000256" key="3">
    <source>
        <dbReference type="ARBA" id="ARBA00010280"/>
    </source>
</evidence>
<dbReference type="GO" id="GO:0005524">
    <property type="term" value="F:ATP binding"/>
    <property type="evidence" value="ECO:0007669"/>
    <property type="project" value="UniProtKB-KW"/>
</dbReference>
<dbReference type="InterPro" id="IPR010918">
    <property type="entry name" value="PurM-like_C_dom"/>
</dbReference>
<evidence type="ECO:0000256" key="12">
    <source>
        <dbReference type="ARBA" id="ARBA00032931"/>
    </source>
</evidence>
<comment type="pathway">
    <text evidence="2 15">Purine metabolism; IMP biosynthesis via de novo pathway; 5-amino-1-(5-phospho-D-ribosyl)imidazole from N(2)-formyl-N(1)-(5-phospho-D-ribosyl)glycinamide: step 2/2.</text>
</comment>
<reference evidence="18 19" key="1">
    <citation type="submission" date="2013-03" db="EMBL/GenBank/DDBJ databases">
        <title>The Genome Sequence of Enterococcus dispar ATCC_51266 (Illumina only assembly).</title>
        <authorList>
            <consortium name="The Broad Institute Genomics Platform"/>
            <consortium name="The Broad Institute Genome Sequencing Center for Infectious Disease"/>
            <person name="Earl A."/>
            <person name="Russ C."/>
            <person name="Gilmore M."/>
            <person name="Surin D."/>
            <person name="Walker B."/>
            <person name="Young S."/>
            <person name="Zeng Q."/>
            <person name="Gargeya S."/>
            <person name="Fitzgerald M."/>
            <person name="Haas B."/>
            <person name="Abouelleil A."/>
            <person name="Allen A.W."/>
            <person name="Alvarado L."/>
            <person name="Arachchi H.M."/>
            <person name="Berlin A.M."/>
            <person name="Chapman S.B."/>
            <person name="Gainer-Dewar J."/>
            <person name="Goldberg J."/>
            <person name="Griggs A."/>
            <person name="Gujja S."/>
            <person name="Hansen M."/>
            <person name="Howarth C."/>
            <person name="Imamovic A."/>
            <person name="Ireland A."/>
            <person name="Larimer J."/>
            <person name="McCowan C."/>
            <person name="Murphy C."/>
            <person name="Pearson M."/>
            <person name="Poon T.W."/>
            <person name="Priest M."/>
            <person name="Roberts A."/>
            <person name="Saif S."/>
            <person name="Shea T."/>
            <person name="Sisk P."/>
            <person name="Sykes S."/>
            <person name="Wortman J."/>
            <person name="Nusbaum C."/>
            <person name="Birren B."/>
        </authorList>
    </citation>
    <scope>NUCLEOTIDE SEQUENCE [LARGE SCALE GENOMIC DNA]</scope>
    <source>
        <strain evidence="18 19">ATCC 51266</strain>
    </source>
</reference>
<evidence type="ECO:0000256" key="4">
    <source>
        <dbReference type="ARBA" id="ARBA00013047"/>
    </source>
</evidence>
<dbReference type="InterPro" id="IPR016188">
    <property type="entry name" value="PurM-like_N"/>
</dbReference>
<evidence type="ECO:0000259" key="16">
    <source>
        <dbReference type="Pfam" id="PF00586"/>
    </source>
</evidence>
<dbReference type="NCBIfam" id="TIGR00878">
    <property type="entry name" value="purM"/>
    <property type="match status" value="1"/>
</dbReference>
<evidence type="ECO:0000256" key="14">
    <source>
        <dbReference type="ARBA" id="ARBA00049057"/>
    </source>
</evidence>
<evidence type="ECO:0000256" key="10">
    <source>
        <dbReference type="ARBA" id="ARBA00022840"/>
    </source>
</evidence>
<dbReference type="Proteomes" id="UP000014127">
    <property type="component" value="Unassembled WGS sequence"/>
</dbReference>
<dbReference type="AlphaFoldDB" id="S0KST2"/>
<dbReference type="PATRIC" id="fig|1139219.3.peg.511"/>
<keyword evidence="19" id="KW-1185">Reference proteome</keyword>
<dbReference type="SUPFAM" id="SSF56042">
    <property type="entry name" value="PurM C-terminal domain-like"/>
    <property type="match status" value="1"/>
</dbReference>
<dbReference type="InterPro" id="IPR004733">
    <property type="entry name" value="PurM_cligase"/>
</dbReference>
<evidence type="ECO:0000313" key="19">
    <source>
        <dbReference type="Proteomes" id="UP000014127"/>
    </source>
</evidence>
<evidence type="ECO:0000256" key="6">
    <source>
        <dbReference type="ARBA" id="ARBA00022490"/>
    </source>
</evidence>
<sequence>MANAYAKAGVDVNAGYEVVERIKKHVKRTERLGVMGALGGFGGCFDLSSLNVKEPVLISGTDGVGTKLMVAFKENKHDTIGIDCVAMCVNDIVAQGAEPLYFLDYLATGKNEPARLEQVVAGVAEGCLQAGAALIGGETAEMPGMYDANEYDLAGFAVGVAEKSQLVTGENIQAGDVLLGLPSTGIHSNGFSLVRKIFFTEHNLTGSAKIEALGDKTLGEALLTPTKIYVKALMPLVKENLVNGIAHITGGGFVENIPRMLPGNVAAEITDKSWPSLPIFEVLEAYGNIHHEEMFEIFNMGIGMVLAVSKEKVERVKKVLADLNEPCYEIGQVVAAKNNMAPITVNEAEK</sequence>
<dbReference type="EMBL" id="AHYR01000003">
    <property type="protein sequence ID" value="EOT43188.1"/>
    <property type="molecule type" value="Genomic_DNA"/>
</dbReference>